<dbReference type="STRING" id="1121131.SAMN02745229_00762"/>
<name>A0A1M5UVQ6_BUTFI</name>
<proteinExistence type="predicted"/>
<dbReference type="GeneID" id="89511545"/>
<gene>
    <name evidence="1" type="ORF">SAMN02745229_00762</name>
</gene>
<evidence type="ECO:0000313" key="1">
    <source>
        <dbReference type="EMBL" id="SHH67071.1"/>
    </source>
</evidence>
<sequence length="78" mass="8915">MQTYVQYCGEFFTFSELEIIFNIFLGDGMGRIKMNLDMLEEVRMQHEAALSATEDVINKGKIKGEIEENGESEDDEEG</sequence>
<protein>
    <submittedName>
        <fullName evidence="1">Uncharacterized protein</fullName>
    </submittedName>
</protein>
<evidence type="ECO:0000313" key="2">
    <source>
        <dbReference type="Proteomes" id="UP000184278"/>
    </source>
</evidence>
<keyword evidence="2" id="KW-1185">Reference proteome</keyword>
<dbReference type="RefSeq" id="WP_081373677.1">
    <property type="nucleotide sequence ID" value="NZ_FQXK01000006.1"/>
</dbReference>
<dbReference type="EMBL" id="FQXK01000006">
    <property type="protein sequence ID" value="SHH67071.1"/>
    <property type="molecule type" value="Genomic_DNA"/>
</dbReference>
<dbReference type="AlphaFoldDB" id="A0A1M5UVQ6"/>
<dbReference type="Proteomes" id="UP000184278">
    <property type="component" value="Unassembled WGS sequence"/>
</dbReference>
<accession>A0A1M5UVQ6</accession>
<reference evidence="2" key="1">
    <citation type="submission" date="2016-11" db="EMBL/GenBank/DDBJ databases">
        <authorList>
            <person name="Varghese N."/>
            <person name="Submissions S."/>
        </authorList>
    </citation>
    <scope>NUCLEOTIDE SEQUENCE [LARGE SCALE GENOMIC DNA]</scope>
    <source>
        <strain evidence="2">DSM 3071</strain>
    </source>
</reference>
<organism evidence="1 2">
    <name type="scientific">Butyrivibrio fibrisolvens DSM 3071</name>
    <dbReference type="NCBI Taxonomy" id="1121131"/>
    <lineage>
        <taxon>Bacteria</taxon>
        <taxon>Bacillati</taxon>
        <taxon>Bacillota</taxon>
        <taxon>Clostridia</taxon>
        <taxon>Lachnospirales</taxon>
        <taxon>Lachnospiraceae</taxon>
        <taxon>Butyrivibrio</taxon>
    </lineage>
</organism>